<dbReference type="EMBL" id="BEXD01004354">
    <property type="protein sequence ID" value="GBC10118.1"/>
    <property type="molecule type" value="Genomic_DNA"/>
</dbReference>
<evidence type="ECO:0000313" key="4">
    <source>
        <dbReference type="Proteomes" id="UP000247702"/>
    </source>
</evidence>
<evidence type="ECO:0008006" key="5">
    <source>
        <dbReference type="Google" id="ProtNLM"/>
    </source>
</evidence>
<reference evidence="2 4" key="1">
    <citation type="submission" date="2017-11" db="EMBL/GenBank/DDBJ databases">
        <title>The genome of Rhizophagus clarus HR1 reveals common genetic basis of auxotrophy among arbuscular mycorrhizal fungi.</title>
        <authorList>
            <person name="Kobayashi Y."/>
        </authorList>
    </citation>
    <scope>NUCLEOTIDE SEQUENCE [LARGE SCALE GENOMIC DNA]</scope>
    <source>
        <strain evidence="2 4">HR1</strain>
    </source>
</reference>
<dbReference type="Proteomes" id="UP000615446">
    <property type="component" value="Unassembled WGS sequence"/>
</dbReference>
<protein>
    <recommendedName>
        <fullName evidence="5">F-box domain-containing protein</fullName>
    </recommendedName>
</protein>
<organism evidence="2 4">
    <name type="scientific">Rhizophagus clarus</name>
    <dbReference type="NCBI Taxonomy" id="94130"/>
    <lineage>
        <taxon>Eukaryota</taxon>
        <taxon>Fungi</taxon>
        <taxon>Fungi incertae sedis</taxon>
        <taxon>Mucoromycota</taxon>
        <taxon>Glomeromycotina</taxon>
        <taxon>Glomeromycetes</taxon>
        <taxon>Glomerales</taxon>
        <taxon>Glomeraceae</taxon>
        <taxon>Rhizophagus</taxon>
    </lineage>
</organism>
<dbReference type="EMBL" id="BLAL01000206">
    <property type="protein sequence ID" value="GES91649.1"/>
    <property type="molecule type" value="Genomic_DNA"/>
</dbReference>
<evidence type="ECO:0000313" key="3">
    <source>
        <dbReference type="EMBL" id="GES91649.1"/>
    </source>
</evidence>
<dbReference type="SUPFAM" id="SSF81383">
    <property type="entry name" value="F-box domain"/>
    <property type="match status" value="1"/>
</dbReference>
<dbReference type="Gene3D" id="3.80.10.10">
    <property type="entry name" value="Ribonuclease Inhibitor"/>
    <property type="match status" value="1"/>
</dbReference>
<feature type="chain" id="PRO_5036327604" description="F-box domain-containing protein" evidence="1">
    <location>
        <begin position="25"/>
        <end position="484"/>
    </location>
</feature>
<keyword evidence="1" id="KW-0732">Signal</keyword>
<dbReference type="OrthoDB" id="2325256at2759"/>
<gene>
    <name evidence="3" type="ORF">RCL2_001845300</name>
    <name evidence="2" type="ORF">RclHR1_09350005</name>
</gene>
<name>A0A2Z6S406_9GLOM</name>
<accession>A0A2Z6S406</accession>
<dbReference type="AlphaFoldDB" id="A0A2Z6S406"/>
<dbReference type="Proteomes" id="UP000247702">
    <property type="component" value="Unassembled WGS sequence"/>
</dbReference>
<evidence type="ECO:0000313" key="2">
    <source>
        <dbReference type="EMBL" id="GBC10118.1"/>
    </source>
</evidence>
<feature type="signal peptide" evidence="1">
    <location>
        <begin position="1"/>
        <end position="24"/>
    </location>
</feature>
<dbReference type="SUPFAM" id="SSF52047">
    <property type="entry name" value="RNI-like"/>
    <property type="match status" value="1"/>
</dbReference>
<dbReference type="InterPro" id="IPR032675">
    <property type="entry name" value="LRR_dom_sf"/>
</dbReference>
<dbReference type="InterPro" id="IPR036047">
    <property type="entry name" value="F-box-like_dom_sf"/>
</dbReference>
<sequence>MAILVPDVLLLIFTILMEIDPTSLHSCILINRSWCEVATPMFWKYATYTFYKNCFNYNEESRKKLYNVIFHFLSHESIDLLSNNNITLPLNRLPNKPTFNYMNYFTHVSSIWIKDMAHRTINLDTVGRKKKVKLLKEEIFKLIFSNCKNVKIFCWNTKLELYTYENSIPFFSNLNSLSIDFQKPRTDYIFGRLSNICQNLKELEIEECNKDSEHLASLIENQNDLQSLYVRFDDTEKKYDFLNYGIGKKMEMLKKLALQPLPQSPPKFLPKLQNLLELNLHNDYYGELNDVMVNWEEWGTNLNLTSFPVLKCLKTSYLQCNIESFIVANSGREILEIEFRHSLESSTYQPDNRILIRKISTHCPKLTSLTMDLDLMNVSDLTILFSNCTQLEKIYFTAKVMASPNGDNLLKVLSDSSLENLKDFSFNDKWNFSLEGLENFFKSWRSKKKSPINFTHYYDELFYYWTSDHEELVKKYKTEGIIIG</sequence>
<keyword evidence="4" id="KW-1185">Reference proteome</keyword>
<reference evidence="3" key="2">
    <citation type="submission" date="2019-10" db="EMBL/GenBank/DDBJ databases">
        <title>Conservation and host-specific expression of non-tandemly repeated heterogenous ribosome RNA gene in arbuscular mycorrhizal fungi.</title>
        <authorList>
            <person name="Maeda T."/>
            <person name="Kobayashi Y."/>
            <person name="Nakagawa T."/>
            <person name="Ezawa T."/>
            <person name="Yamaguchi K."/>
            <person name="Bino T."/>
            <person name="Nishimoto Y."/>
            <person name="Shigenobu S."/>
            <person name="Kawaguchi M."/>
        </authorList>
    </citation>
    <scope>NUCLEOTIDE SEQUENCE</scope>
    <source>
        <strain evidence="3">HR1</strain>
    </source>
</reference>
<evidence type="ECO:0000256" key="1">
    <source>
        <dbReference type="SAM" id="SignalP"/>
    </source>
</evidence>
<proteinExistence type="predicted"/>
<comment type="caution">
    <text evidence="2">The sequence shown here is derived from an EMBL/GenBank/DDBJ whole genome shotgun (WGS) entry which is preliminary data.</text>
</comment>